<sequence length="67" mass="7324">MDSQDLFWSLCINCSGLPSYNCGPCTLLSTSRTGDFIQEEPSPSTTPHIRDEVLPAGQSPESAECFR</sequence>
<reference evidence="2" key="1">
    <citation type="journal article" date="2023" name="Front. Plant Sci.">
        <title>Chromosomal-level genome assembly of Melastoma candidum provides insights into trichome evolution.</title>
        <authorList>
            <person name="Zhong Y."/>
            <person name="Wu W."/>
            <person name="Sun C."/>
            <person name="Zou P."/>
            <person name="Liu Y."/>
            <person name="Dai S."/>
            <person name="Zhou R."/>
        </authorList>
    </citation>
    <scope>NUCLEOTIDE SEQUENCE [LARGE SCALE GENOMIC DNA]</scope>
</reference>
<keyword evidence="2" id="KW-1185">Reference proteome</keyword>
<evidence type="ECO:0000313" key="1">
    <source>
        <dbReference type="EMBL" id="KAI4376550.1"/>
    </source>
</evidence>
<name>A0ACB9RCW8_9MYRT</name>
<protein>
    <submittedName>
        <fullName evidence="1">Uncharacterized protein</fullName>
    </submittedName>
</protein>
<proteinExistence type="predicted"/>
<dbReference type="EMBL" id="CM042883">
    <property type="protein sequence ID" value="KAI4376550.1"/>
    <property type="molecule type" value="Genomic_DNA"/>
</dbReference>
<comment type="caution">
    <text evidence="1">The sequence shown here is derived from an EMBL/GenBank/DDBJ whole genome shotgun (WGS) entry which is preliminary data.</text>
</comment>
<organism evidence="1 2">
    <name type="scientific">Melastoma candidum</name>
    <dbReference type="NCBI Taxonomy" id="119954"/>
    <lineage>
        <taxon>Eukaryota</taxon>
        <taxon>Viridiplantae</taxon>
        <taxon>Streptophyta</taxon>
        <taxon>Embryophyta</taxon>
        <taxon>Tracheophyta</taxon>
        <taxon>Spermatophyta</taxon>
        <taxon>Magnoliopsida</taxon>
        <taxon>eudicotyledons</taxon>
        <taxon>Gunneridae</taxon>
        <taxon>Pentapetalae</taxon>
        <taxon>rosids</taxon>
        <taxon>malvids</taxon>
        <taxon>Myrtales</taxon>
        <taxon>Melastomataceae</taxon>
        <taxon>Melastomatoideae</taxon>
        <taxon>Melastomateae</taxon>
        <taxon>Melastoma</taxon>
    </lineage>
</organism>
<dbReference type="Proteomes" id="UP001057402">
    <property type="component" value="Chromosome 4"/>
</dbReference>
<accession>A0ACB9RCW8</accession>
<gene>
    <name evidence="1" type="ORF">MLD38_014298</name>
</gene>
<evidence type="ECO:0000313" key="2">
    <source>
        <dbReference type="Proteomes" id="UP001057402"/>
    </source>
</evidence>